<name>A0AAV5WQ89_9BILA</name>
<organism evidence="5 6">
    <name type="scientific">Pristionchus fissidentatus</name>
    <dbReference type="NCBI Taxonomy" id="1538716"/>
    <lineage>
        <taxon>Eukaryota</taxon>
        <taxon>Metazoa</taxon>
        <taxon>Ecdysozoa</taxon>
        <taxon>Nematoda</taxon>
        <taxon>Chromadorea</taxon>
        <taxon>Rhabditida</taxon>
        <taxon>Rhabditina</taxon>
        <taxon>Diplogasteromorpha</taxon>
        <taxon>Diplogasteroidea</taxon>
        <taxon>Neodiplogasteridae</taxon>
        <taxon>Pristionchus</taxon>
    </lineage>
</organism>
<feature type="non-terminal residue" evidence="5">
    <location>
        <position position="1"/>
    </location>
</feature>
<reference evidence="5" key="1">
    <citation type="submission" date="2023-10" db="EMBL/GenBank/DDBJ databases">
        <title>Genome assembly of Pristionchus species.</title>
        <authorList>
            <person name="Yoshida K."/>
            <person name="Sommer R.J."/>
        </authorList>
    </citation>
    <scope>NUCLEOTIDE SEQUENCE</scope>
    <source>
        <strain evidence="5">RS5133</strain>
    </source>
</reference>
<sequence>LVALLCLLHLALAHHRIVTVTGSLGCRTGNNEWWPINDAWIELYEDETKLTFPDFKNRTTTGRDGTFRLVGEDTELFRVHFYLTVRIPCSESTKQHCPQAPFHRFCEKMNKYSQGDYYYATYYFEYPSEKGIFEGFFSPGWKDSYNLRCELVDKAPGYKEALECNGGICKTNCVEEDGMFFG</sequence>
<dbReference type="InterPro" id="IPR038479">
    <property type="entry name" value="Transthyretin-like_sf"/>
</dbReference>
<evidence type="ECO:0000313" key="6">
    <source>
        <dbReference type="Proteomes" id="UP001432322"/>
    </source>
</evidence>
<protein>
    <submittedName>
        <fullName evidence="5">Uncharacterized protein</fullName>
    </submittedName>
</protein>
<accession>A0AAV5WQ89</accession>
<gene>
    <name evidence="5" type="ORF">PFISCL1PPCAC_24080</name>
</gene>
<dbReference type="PANTHER" id="PTHR21700">
    <property type="entry name" value="TRANSTHYRETIN-LIKE FAMILY PROTEIN-RELATED"/>
    <property type="match status" value="1"/>
</dbReference>
<dbReference type="Pfam" id="PF01060">
    <property type="entry name" value="TTR-52"/>
    <property type="match status" value="1"/>
</dbReference>
<dbReference type="GO" id="GO:0009986">
    <property type="term" value="C:cell surface"/>
    <property type="evidence" value="ECO:0007669"/>
    <property type="project" value="InterPro"/>
</dbReference>
<keyword evidence="3" id="KW-0964">Secreted</keyword>
<comment type="subcellular location">
    <subcellularLocation>
        <location evidence="1">Secreted</location>
    </subcellularLocation>
</comment>
<keyword evidence="6" id="KW-1185">Reference proteome</keyword>
<comment type="caution">
    <text evidence="5">The sequence shown here is derived from an EMBL/GenBank/DDBJ whole genome shotgun (WGS) entry which is preliminary data.</text>
</comment>
<dbReference type="Proteomes" id="UP001432322">
    <property type="component" value="Unassembled WGS sequence"/>
</dbReference>
<dbReference type="PANTHER" id="PTHR21700:SF30">
    <property type="entry name" value="TRANSTHYRETIN-LIKE FAMILY PROTEIN"/>
    <property type="match status" value="1"/>
</dbReference>
<evidence type="ECO:0000256" key="1">
    <source>
        <dbReference type="ARBA" id="ARBA00004613"/>
    </source>
</evidence>
<dbReference type="GO" id="GO:0005576">
    <property type="term" value="C:extracellular region"/>
    <property type="evidence" value="ECO:0007669"/>
    <property type="project" value="UniProtKB-SubCell"/>
</dbReference>
<dbReference type="Gene3D" id="2.60.40.3330">
    <property type="match status" value="1"/>
</dbReference>
<evidence type="ECO:0000256" key="2">
    <source>
        <dbReference type="ARBA" id="ARBA00010112"/>
    </source>
</evidence>
<keyword evidence="4" id="KW-0732">Signal</keyword>
<comment type="similarity">
    <text evidence="2">Belongs to the nematode transthyretin-like family.</text>
</comment>
<dbReference type="AlphaFoldDB" id="A0AAV5WQ89"/>
<evidence type="ECO:0000313" key="5">
    <source>
        <dbReference type="EMBL" id="GMT32783.1"/>
    </source>
</evidence>
<evidence type="ECO:0000256" key="3">
    <source>
        <dbReference type="ARBA" id="ARBA00022525"/>
    </source>
</evidence>
<proteinExistence type="inferred from homology"/>
<evidence type="ECO:0000256" key="4">
    <source>
        <dbReference type="ARBA" id="ARBA00022729"/>
    </source>
</evidence>
<dbReference type="InterPro" id="IPR001534">
    <property type="entry name" value="Transthyretin-like"/>
</dbReference>
<dbReference type="EMBL" id="BTSY01000006">
    <property type="protein sequence ID" value="GMT32783.1"/>
    <property type="molecule type" value="Genomic_DNA"/>
</dbReference>